<dbReference type="InterPro" id="IPR041542">
    <property type="entry name" value="GH43_C2"/>
</dbReference>
<evidence type="ECO:0000256" key="4">
    <source>
        <dbReference type="PIRSR" id="PIRSR606710-1"/>
    </source>
</evidence>
<feature type="site" description="Important for catalytic activity, responsible for pKa modulation of the active site Glu and correct orientation of both the proton donor and substrate" evidence="5">
    <location>
        <position position="159"/>
    </location>
</feature>
<evidence type="ECO:0000256" key="2">
    <source>
        <dbReference type="ARBA" id="ARBA00022801"/>
    </source>
</evidence>
<dbReference type="PANTHER" id="PTHR42812:SF12">
    <property type="entry name" value="BETA-XYLOSIDASE-RELATED"/>
    <property type="match status" value="1"/>
</dbReference>
<comment type="similarity">
    <text evidence="1 6">Belongs to the glycosyl hydrolase 43 family.</text>
</comment>
<keyword evidence="7" id="KW-0732">Signal</keyword>
<dbReference type="EMBL" id="VLLB01000008">
    <property type="protein sequence ID" value="TWI62648.1"/>
    <property type="molecule type" value="Genomic_DNA"/>
</dbReference>
<name>A0A562R0P6_9BURK</name>
<dbReference type="GO" id="GO:0004553">
    <property type="term" value="F:hydrolase activity, hydrolyzing O-glycosyl compounds"/>
    <property type="evidence" value="ECO:0007669"/>
    <property type="project" value="InterPro"/>
</dbReference>
<dbReference type="SUPFAM" id="SSF49899">
    <property type="entry name" value="Concanavalin A-like lectins/glucanases"/>
    <property type="match status" value="1"/>
</dbReference>
<keyword evidence="10" id="KW-1185">Reference proteome</keyword>
<evidence type="ECO:0000256" key="5">
    <source>
        <dbReference type="PIRSR" id="PIRSR606710-2"/>
    </source>
</evidence>
<feature type="signal peptide" evidence="7">
    <location>
        <begin position="1"/>
        <end position="27"/>
    </location>
</feature>
<feature type="active site" description="Proton donor" evidence="4">
    <location>
        <position position="220"/>
    </location>
</feature>
<evidence type="ECO:0000259" key="8">
    <source>
        <dbReference type="Pfam" id="PF17851"/>
    </source>
</evidence>
<accession>A0A562R0P6</accession>
<dbReference type="CDD" id="cd09001">
    <property type="entry name" value="GH43_FsAxh1-like"/>
    <property type="match status" value="1"/>
</dbReference>
<keyword evidence="2 6" id="KW-0378">Hydrolase</keyword>
<dbReference type="InterPro" id="IPR023296">
    <property type="entry name" value="Glyco_hydro_beta-prop_sf"/>
</dbReference>
<evidence type="ECO:0000256" key="3">
    <source>
        <dbReference type="ARBA" id="ARBA00023295"/>
    </source>
</evidence>
<dbReference type="Pfam" id="PF04616">
    <property type="entry name" value="Glyco_hydro_43"/>
    <property type="match status" value="1"/>
</dbReference>
<dbReference type="GO" id="GO:0005975">
    <property type="term" value="P:carbohydrate metabolic process"/>
    <property type="evidence" value="ECO:0007669"/>
    <property type="project" value="InterPro"/>
</dbReference>
<dbReference type="SUPFAM" id="SSF75005">
    <property type="entry name" value="Arabinanase/levansucrase/invertase"/>
    <property type="match status" value="1"/>
</dbReference>
<evidence type="ECO:0000256" key="6">
    <source>
        <dbReference type="RuleBase" id="RU361187"/>
    </source>
</evidence>
<dbReference type="Gene3D" id="2.115.10.20">
    <property type="entry name" value="Glycosyl hydrolase domain, family 43"/>
    <property type="match status" value="1"/>
</dbReference>
<dbReference type="Pfam" id="PF17851">
    <property type="entry name" value="GH43_C2"/>
    <property type="match status" value="1"/>
</dbReference>
<proteinExistence type="inferred from homology"/>
<dbReference type="RefSeq" id="WP_199754683.1">
    <property type="nucleotide sequence ID" value="NZ_VLLB01000008.1"/>
</dbReference>
<feature type="chain" id="PRO_5022160037" evidence="7">
    <location>
        <begin position="28"/>
        <end position="542"/>
    </location>
</feature>
<dbReference type="InterPro" id="IPR006710">
    <property type="entry name" value="Glyco_hydro_43"/>
</dbReference>
<protein>
    <submittedName>
        <fullName evidence="9">Beta-xylosidase</fullName>
    </submittedName>
</protein>
<dbReference type="InterPro" id="IPR013320">
    <property type="entry name" value="ConA-like_dom_sf"/>
</dbReference>
<evidence type="ECO:0000313" key="9">
    <source>
        <dbReference type="EMBL" id="TWI62648.1"/>
    </source>
</evidence>
<organism evidence="9 10">
    <name type="scientific">Pseudoduganella lurida</name>
    <dbReference type="NCBI Taxonomy" id="1036180"/>
    <lineage>
        <taxon>Bacteria</taxon>
        <taxon>Pseudomonadati</taxon>
        <taxon>Pseudomonadota</taxon>
        <taxon>Betaproteobacteria</taxon>
        <taxon>Burkholderiales</taxon>
        <taxon>Oxalobacteraceae</taxon>
        <taxon>Telluria group</taxon>
        <taxon>Pseudoduganella</taxon>
    </lineage>
</organism>
<dbReference type="InterPro" id="IPR051795">
    <property type="entry name" value="Glycosyl_Hydrlase_43"/>
</dbReference>
<reference evidence="9 10" key="1">
    <citation type="journal article" date="2015" name="Stand. Genomic Sci.">
        <title>Genomic Encyclopedia of Bacterial and Archaeal Type Strains, Phase III: the genomes of soil and plant-associated and newly described type strains.</title>
        <authorList>
            <person name="Whitman W.B."/>
            <person name="Woyke T."/>
            <person name="Klenk H.P."/>
            <person name="Zhou Y."/>
            <person name="Lilburn T.G."/>
            <person name="Beck B.J."/>
            <person name="De Vos P."/>
            <person name="Vandamme P."/>
            <person name="Eisen J.A."/>
            <person name="Garrity G."/>
            <person name="Hugenholtz P."/>
            <person name="Kyrpides N.C."/>
        </authorList>
    </citation>
    <scope>NUCLEOTIDE SEQUENCE [LARGE SCALE GENOMIC DNA]</scope>
    <source>
        <strain evidence="9 10">CGMCC 1.10822</strain>
    </source>
</reference>
<keyword evidence="3 6" id="KW-0326">Glycosidase</keyword>
<sequence>MQRFPSMPATLAALPLMLATLAFPAHAAEAWGADLGNGKYQNPVLNADYSDPDVIRVGDTYYMTSSSFNSAPGLPLLQSQDLVNWTIVGHALPKQVPVAHFETPRFGAGVWAPCLRHHDGKFWIFYPDPDHGIYVTTAKDFAGPWSEPVLVLPGKGLIDPTPLWDDDGKAWLLHASAKSRAGVNNILTLHPMAPDGSRVLDAQGKVVIDGNRLAGYRTLEGPKFYKHEGYYYVFAPAGGVEEGWQSVFRSKTIDGPYEDRIVMEQGGTQVNGPHQGGWVRAQDGKDWFLHFQDRKAYGRVVHLQPMTWQDGWPVIGTPGPKAGIGNPVATYQKPVAGQKVAVPATSDDFTGKSLGLQWQWNANPQQGYYSLTARPGFLRLPVLAFPDSKDYVRASPNIVAQKLPATTFTAETRIELKGAADGDRAGLILNGQSYASLGLRRQGADLQLVYTTCTPFRPRCTEAETVVLPKAPASLTLRLVMADDAQARLQYSADGKKFTDAGPVFSATKGHWVGAQMGLYSSSASARASGATLDVDYFRVTK</sequence>
<comment type="caution">
    <text evidence="9">The sequence shown here is derived from an EMBL/GenBank/DDBJ whole genome shotgun (WGS) entry which is preliminary data.</text>
</comment>
<feature type="domain" description="Beta-xylosidase C-terminal Concanavalin A-like" evidence="8">
    <location>
        <begin position="346"/>
        <end position="540"/>
    </location>
</feature>
<dbReference type="Proteomes" id="UP000318431">
    <property type="component" value="Unassembled WGS sequence"/>
</dbReference>
<evidence type="ECO:0000313" key="10">
    <source>
        <dbReference type="Proteomes" id="UP000318431"/>
    </source>
</evidence>
<evidence type="ECO:0000256" key="1">
    <source>
        <dbReference type="ARBA" id="ARBA00009865"/>
    </source>
</evidence>
<evidence type="ECO:0000256" key="7">
    <source>
        <dbReference type="SAM" id="SignalP"/>
    </source>
</evidence>
<dbReference type="Gene3D" id="2.60.120.200">
    <property type="match status" value="1"/>
</dbReference>
<dbReference type="AlphaFoldDB" id="A0A562R0P6"/>
<gene>
    <name evidence="9" type="ORF">IP91_04170</name>
</gene>
<dbReference type="PANTHER" id="PTHR42812">
    <property type="entry name" value="BETA-XYLOSIDASE"/>
    <property type="match status" value="1"/>
</dbReference>
<feature type="active site" description="Proton acceptor" evidence="4">
    <location>
        <position position="51"/>
    </location>
</feature>